<organism evidence="3 4">
    <name type="scientific">Setaria italica</name>
    <name type="common">Foxtail millet</name>
    <name type="synonym">Panicum italicum</name>
    <dbReference type="NCBI Taxonomy" id="4555"/>
    <lineage>
        <taxon>Eukaryota</taxon>
        <taxon>Viridiplantae</taxon>
        <taxon>Streptophyta</taxon>
        <taxon>Embryophyta</taxon>
        <taxon>Tracheophyta</taxon>
        <taxon>Spermatophyta</taxon>
        <taxon>Magnoliopsida</taxon>
        <taxon>Liliopsida</taxon>
        <taxon>Poales</taxon>
        <taxon>Poaceae</taxon>
        <taxon>PACMAD clade</taxon>
        <taxon>Panicoideae</taxon>
        <taxon>Panicodae</taxon>
        <taxon>Paniceae</taxon>
        <taxon>Cenchrinae</taxon>
        <taxon>Setaria</taxon>
    </lineage>
</organism>
<dbReference type="HOGENOM" id="CLU_249363_0_0_1"/>
<reference evidence="3" key="2">
    <citation type="submission" date="2018-08" db="UniProtKB">
        <authorList>
            <consortium name="EnsemblPlants"/>
        </authorList>
    </citation>
    <scope>IDENTIFICATION</scope>
    <source>
        <strain evidence="3">Yugu1</strain>
    </source>
</reference>
<dbReference type="Proteomes" id="UP000004995">
    <property type="component" value="Unassembled WGS sequence"/>
</dbReference>
<dbReference type="InterPro" id="IPR040115">
    <property type="entry name" value="Lnp"/>
</dbReference>
<keyword evidence="2" id="KW-0812">Transmembrane</keyword>
<feature type="region of interest" description="Disordered" evidence="1">
    <location>
        <begin position="996"/>
        <end position="1015"/>
    </location>
</feature>
<keyword evidence="2" id="KW-1133">Transmembrane helix</keyword>
<protein>
    <submittedName>
        <fullName evidence="3">Uncharacterized protein</fullName>
    </submittedName>
</protein>
<dbReference type="PANTHER" id="PTHR22166:SF28">
    <property type="entry name" value="OS02G0830300 PROTEIN"/>
    <property type="match status" value="1"/>
</dbReference>
<dbReference type="GO" id="GO:0071786">
    <property type="term" value="P:endoplasmic reticulum tubular network organization"/>
    <property type="evidence" value="ECO:0000318"/>
    <property type="project" value="GO_Central"/>
</dbReference>
<feature type="region of interest" description="Disordered" evidence="1">
    <location>
        <begin position="203"/>
        <end position="231"/>
    </location>
</feature>
<evidence type="ECO:0000256" key="2">
    <source>
        <dbReference type="SAM" id="Phobius"/>
    </source>
</evidence>
<keyword evidence="4" id="KW-1185">Reference proteome</keyword>
<keyword evidence="2" id="KW-0472">Membrane</keyword>
<evidence type="ECO:0000313" key="3">
    <source>
        <dbReference type="EnsemblPlants" id="KQL32254"/>
    </source>
</evidence>
<dbReference type="eggNOG" id="KOG1601">
    <property type="taxonomic scope" value="Eukaryota"/>
</dbReference>
<dbReference type="EMBL" id="AGNK02000612">
    <property type="status" value="NOT_ANNOTATED_CDS"/>
    <property type="molecule type" value="Genomic_DNA"/>
</dbReference>
<accession>K3YPB8</accession>
<feature type="transmembrane region" description="Helical" evidence="2">
    <location>
        <begin position="55"/>
        <end position="76"/>
    </location>
</feature>
<reference evidence="4" key="1">
    <citation type="journal article" date="2012" name="Nat. Biotechnol.">
        <title>Reference genome sequence of the model plant Setaria.</title>
        <authorList>
            <person name="Bennetzen J.L."/>
            <person name="Schmutz J."/>
            <person name="Wang H."/>
            <person name="Percifield R."/>
            <person name="Hawkins J."/>
            <person name="Pontaroli A.C."/>
            <person name="Estep M."/>
            <person name="Feng L."/>
            <person name="Vaughn J.N."/>
            <person name="Grimwood J."/>
            <person name="Jenkins J."/>
            <person name="Barry K."/>
            <person name="Lindquist E."/>
            <person name="Hellsten U."/>
            <person name="Deshpande S."/>
            <person name="Wang X."/>
            <person name="Wu X."/>
            <person name="Mitros T."/>
            <person name="Triplett J."/>
            <person name="Yang X."/>
            <person name="Ye C.Y."/>
            <person name="Mauro-Herrera M."/>
            <person name="Wang L."/>
            <person name="Li P."/>
            <person name="Sharma M."/>
            <person name="Sharma R."/>
            <person name="Ronald P.C."/>
            <person name="Panaud O."/>
            <person name="Kellogg E.A."/>
            <person name="Brutnell T.P."/>
            <person name="Doust A.N."/>
            <person name="Tuskan G.A."/>
            <person name="Rokhsar D."/>
            <person name="Devos K.M."/>
        </authorList>
    </citation>
    <scope>NUCLEOTIDE SEQUENCE [LARGE SCALE GENOMIC DNA]</scope>
    <source>
        <strain evidence="4">cv. Yugu1</strain>
    </source>
</reference>
<proteinExistence type="predicted"/>
<dbReference type="PANTHER" id="PTHR22166">
    <property type="entry name" value="ENDOPLASMIC RETICULUM JUNCTION FORMATION PROTEIN LUNAPARK"/>
    <property type="match status" value="1"/>
</dbReference>
<name>K3YPB8_SETIT</name>
<dbReference type="InParanoid" id="K3YPB8"/>
<evidence type="ECO:0000313" key="4">
    <source>
        <dbReference type="Proteomes" id="UP000004995"/>
    </source>
</evidence>
<sequence length="1298" mass="141681">MADHSLGFFSAVYSRLRAASSAWRRNDAPARDTQRSLEATVRSRLARRAGAARRFGRSLAFVSFNLEVLLFVYAFWRARRRNFNWRQPLQALPMLVIPALATLIYAAFLRFTRTLDLKDKKTLQRLHHQSGSGSHHHDQDSAKVHLLPSLLPLILSVLLYISVTYIIYLGHVLLTSSSFCSVLCNLVFVYCLVQKCDPVDDASNFSSESDPAGTSKLGKHHRSSSNLRDDYGGDGSWDHSKDFQPMHSDGLRRRIFSIEKIHITNSSAFRQLINWSSEHLSDDPEDLNHMEGTAAEHRSNSGDDVAENGAACSTAQISSLLHGCSIAHIISNATNHADVSSSMSCPKSNGGLAEADAVQTVLTGPESDLSAIAGLHHEGVENESSKLHVSEDNRMPFISEKELLLSSNAVKNMEHHSGTSGFTLCGQETENEDTAGGFCFVKISPELSFLSSPELVVEGGKDASEKEPCQLDEKEENDVSANIEEALVGTPLVNTAEPDYGTTGFSLRPQDSNMMEAPAVINIFSAIPESNQPASVELLAENYVDSKDAQISDVHLPEQKGQEDFLDPLVVNSFEYSFVSEFLSEGASKHQNNAVASPYDGGDAENAISDSMSIQFIPEANIMEALQDVQETLPNPHHRSAAAEMTKVLGVVKEGLSEGASNHQNSIVASSDDGGDAEDVISDSVSVQLIPEANIMEVLQDVQKTLSDPPQRSSFRSQIFLSSSEINNDEAYSMENEESPASKGGGSVSKDEMNFAFLDTPILLNEDTSGESWTDNAGCSRCIPESNRTHSLHDGKLALPRTSERANVGLEESLISLDQEINLEIFSLYSRSSSCVSEVNMTETLRSGILPALENDDDFSFDEMTSMMGPNVKHAENYTDNARSAEFVPEINMTETLNVGKEATARLEHEVSSNFDISLEAPDIGNGVEKFDNSLDLVLWPFEPVVDASEGMQAAQGFSMLQSENDFSFVKTNVTTKDVNNDGDLQNSQETSIDALGSAQPGLSKSEDEGVSTLRGTCKSPDAVGVIDSDNVLMANYASDLRSAVGNHFFSQNASPEAQPQDPLMFKESLVYPDELSVSENNSDNAKLLFCSTKVNLIESLDGDKRGTDQQQAETNLVSEDTYMACQGSTSEKYLDNFGYQHISDANITKTLQSTDRLLSEMFHDGSFCTAGTSVSLDGGTDADNSSANSGSEMRTAQNNTVILLGFQGPEKAIVSISQYEVDRAEKNGSDSICAEATMTGDIQGFLEERKVCEWRCTDKEPKDLKVKDMEEDVQGLDEDHEVSHMSSDVALNFYLLY</sequence>
<dbReference type="EnsemblPlants" id="KQL32254">
    <property type="protein sequence ID" value="KQL32254"/>
    <property type="gene ID" value="SETIT_016110mg"/>
</dbReference>
<feature type="transmembrane region" description="Helical" evidence="2">
    <location>
        <begin position="91"/>
        <end position="111"/>
    </location>
</feature>
<feature type="transmembrane region" description="Helical" evidence="2">
    <location>
        <begin position="150"/>
        <end position="174"/>
    </location>
</feature>
<dbReference type="OMA" id="SWGHSKD"/>
<dbReference type="GO" id="GO:0071782">
    <property type="term" value="C:endoplasmic reticulum tubular network"/>
    <property type="evidence" value="ECO:0000318"/>
    <property type="project" value="GO_Central"/>
</dbReference>
<evidence type="ECO:0000256" key="1">
    <source>
        <dbReference type="SAM" id="MobiDB-lite"/>
    </source>
</evidence>
<dbReference type="Gramene" id="KQL32254">
    <property type="protein sequence ID" value="KQL32254"/>
    <property type="gene ID" value="SETIT_016110mg"/>
</dbReference>
<dbReference type="FunCoup" id="K3YPB8">
    <property type="interactions" value="221"/>
</dbReference>